<name>A0ABQ3G803_9BURK</name>
<dbReference type="NCBIfam" id="TIGR00229">
    <property type="entry name" value="sensory_box"/>
    <property type="match status" value="2"/>
</dbReference>
<dbReference type="InterPro" id="IPR043128">
    <property type="entry name" value="Rev_trsase/Diguanyl_cyclase"/>
</dbReference>
<feature type="domain" description="EAL" evidence="4">
    <location>
        <begin position="707"/>
        <end position="961"/>
    </location>
</feature>
<evidence type="ECO:0000259" key="5">
    <source>
        <dbReference type="PROSITE" id="PS50887"/>
    </source>
</evidence>
<dbReference type="Pfam" id="PF08448">
    <property type="entry name" value="PAS_4"/>
    <property type="match status" value="1"/>
</dbReference>
<feature type="domain" description="PAS" evidence="2">
    <location>
        <begin position="275"/>
        <end position="345"/>
    </location>
</feature>
<dbReference type="Gene3D" id="3.30.450.20">
    <property type="entry name" value="PAS domain"/>
    <property type="match status" value="2"/>
</dbReference>
<dbReference type="InterPro" id="IPR052155">
    <property type="entry name" value="Biofilm_reg_signaling"/>
</dbReference>
<dbReference type="SMART" id="SM00091">
    <property type="entry name" value="PAS"/>
    <property type="match status" value="2"/>
</dbReference>
<dbReference type="InterPro" id="IPR000014">
    <property type="entry name" value="PAS"/>
</dbReference>
<dbReference type="CDD" id="cd01949">
    <property type="entry name" value="GGDEF"/>
    <property type="match status" value="1"/>
</dbReference>
<dbReference type="Gene3D" id="3.20.20.450">
    <property type="entry name" value="EAL domain"/>
    <property type="match status" value="1"/>
</dbReference>
<dbReference type="RefSeq" id="WP_189689160.1">
    <property type="nucleotide sequence ID" value="NZ_BMYK01000018.1"/>
</dbReference>
<evidence type="ECO:0000313" key="7">
    <source>
        <dbReference type="Proteomes" id="UP000626210"/>
    </source>
</evidence>
<organism evidence="6 7">
    <name type="scientific">Pseudorhodoferax aquiterrae</name>
    <dbReference type="NCBI Taxonomy" id="747304"/>
    <lineage>
        <taxon>Bacteria</taxon>
        <taxon>Pseudomonadati</taxon>
        <taxon>Pseudomonadota</taxon>
        <taxon>Betaproteobacteria</taxon>
        <taxon>Burkholderiales</taxon>
        <taxon>Comamonadaceae</taxon>
    </lineage>
</organism>
<dbReference type="PROSITE" id="PS50113">
    <property type="entry name" value="PAC"/>
    <property type="match status" value="1"/>
</dbReference>
<sequence length="972" mass="105881">MKAEERDRLQAPVDLVNARKRAALIAMTAVTAGFLILQGPGFGMAPGWVGLAHLLLELAAVGMAVQVISTAWGGLSYSASTRANLFIAGFGIVAGADLLHALVHESLATPVLQADEAAATWFWVVGRVVQVAVMGLVLLRVRLPGPRALWLQTAVLVACVLGLSASAVVSRWAADSADAVAAIACVASWAAAAGCYRRFARTADPCDLWLVLSCFLLGAALFVAGLYGQAPGRADLVADLLRLGSYLCLHRAVFLNGFDGPLRRLVHSETALRDREAELKNILENLPVGLCRLDRYLQFRYANGRFRKIMGADTSEMPGQSLDTLLSAEQAEVLALPLERALSGDRIEFDFSTVGALGERPQHRHAVLAPARLDDGGIGGVLAIVSDVSDREHARQRAAETAQEIQDLRAALDAHAIVAVTDGRGVITRVNDKFCSISRYPREELVGKTHRIINSGHHPKGFFGEMWKTISRGEVWNGEVCNRTKDGALYWVHTTIVPLLGAQGVPVQYIAIRADITKRKEAEAQAQRMALHDALTGLPNRRLMGDRLQHAVLAAEREGQCGALLILDMDNFKDVNDSLGHAAGDQLLQQVATRLGDGVRKSDTVSRLGGDEFVVILERLGPGLQDATAKALDIGMKICEELGRPFCCAGNTINTSTSIGVVLFHGQGDVPDELVKQADMALYKAKEEGRNRVAFFDPDLQSEINARAELLRELRNALARQELRLYYQPVVDASLRIVGVEALLRWQQDRLGLVSPAQFIPLAEQSGLIISIGEWVLQEACRQLKVWEDDPVRQHWTVAVNVSAKQFHDEQFIGRVLRILEASGAAPHKLRLEITESMMQVNLEQTVVTMQTLKALGVLFSLDDFGTGYSSLSYLKKLPLDQLKIDRSFVADIMDDPNDAAIVRTVISLAEHLSLTVVAEGVESLEQKQFLVRHGCTAFQGFLFGRPVPAELLGEQLPSVQVAQAALDKARR</sequence>
<protein>
    <recommendedName>
        <fullName evidence="8">PAS domain S-box-containing protein/diguanylate cyclase (GGDEF)-like protein</fullName>
    </recommendedName>
</protein>
<comment type="caution">
    <text evidence="6">The sequence shown here is derived from an EMBL/GenBank/DDBJ whole genome shotgun (WGS) entry which is preliminary data.</text>
</comment>
<evidence type="ECO:0000259" key="3">
    <source>
        <dbReference type="PROSITE" id="PS50113"/>
    </source>
</evidence>
<dbReference type="Proteomes" id="UP000626210">
    <property type="component" value="Unassembled WGS sequence"/>
</dbReference>
<feature type="transmembrane region" description="Helical" evidence="1">
    <location>
        <begin position="208"/>
        <end position="227"/>
    </location>
</feature>
<dbReference type="InterPro" id="IPR033425">
    <property type="entry name" value="MASE3"/>
</dbReference>
<dbReference type="CDD" id="cd00130">
    <property type="entry name" value="PAS"/>
    <property type="match status" value="2"/>
</dbReference>
<dbReference type="PROSITE" id="PS50112">
    <property type="entry name" value="PAS"/>
    <property type="match status" value="2"/>
</dbReference>
<dbReference type="Gene3D" id="3.30.70.270">
    <property type="match status" value="1"/>
</dbReference>
<dbReference type="CDD" id="cd01948">
    <property type="entry name" value="EAL"/>
    <property type="match status" value="1"/>
</dbReference>
<gene>
    <name evidence="6" type="ORF">GCM10007320_45140</name>
</gene>
<dbReference type="PROSITE" id="PS50883">
    <property type="entry name" value="EAL"/>
    <property type="match status" value="1"/>
</dbReference>
<dbReference type="InterPro" id="IPR035965">
    <property type="entry name" value="PAS-like_dom_sf"/>
</dbReference>
<keyword evidence="1" id="KW-0472">Membrane</keyword>
<feature type="transmembrane region" description="Helical" evidence="1">
    <location>
        <begin position="51"/>
        <end position="73"/>
    </location>
</feature>
<dbReference type="SMART" id="SM00052">
    <property type="entry name" value="EAL"/>
    <property type="match status" value="1"/>
</dbReference>
<accession>A0ABQ3G803</accession>
<evidence type="ECO:0000313" key="6">
    <source>
        <dbReference type="EMBL" id="GHC93853.1"/>
    </source>
</evidence>
<dbReference type="PROSITE" id="PS50887">
    <property type="entry name" value="GGDEF"/>
    <property type="match status" value="1"/>
</dbReference>
<dbReference type="InterPro" id="IPR000700">
    <property type="entry name" value="PAS-assoc_C"/>
</dbReference>
<dbReference type="SMART" id="SM00267">
    <property type="entry name" value="GGDEF"/>
    <property type="match status" value="1"/>
</dbReference>
<dbReference type="InterPro" id="IPR001633">
    <property type="entry name" value="EAL_dom"/>
</dbReference>
<dbReference type="InterPro" id="IPR029787">
    <property type="entry name" value="Nucleotide_cyclase"/>
</dbReference>
<dbReference type="SUPFAM" id="SSF55785">
    <property type="entry name" value="PYP-like sensor domain (PAS domain)"/>
    <property type="match status" value="2"/>
</dbReference>
<evidence type="ECO:0000259" key="4">
    <source>
        <dbReference type="PROSITE" id="PS50883"/>
    </source>
</evidence>
<dbReference type="InterPro" id="IPR001610">
    <property type="entry name" value="PAC"/>
</dbReference>
<feature type="transmembrane region" description="Helical" evidence="1">
    <location>
        <begin position="21"/>
        <end position="39"/>
    </location>
</feature>
<dbReference type="InterPro" id="IPR013656">
    <property type="entry name" value="PAS_4"/>
</dbReference>
<dbReference type="PANTHER" id="PTHR44757:SF2">
    <property type="entry name" value="BIOFILM ARCHITECTURE MAINTENANCE PROTEIN MBAA"/>
    <property type="match status" value="1"/>
</dbReference>
<feature type="domain" description="GGDEF" evidence="5">
    <location>
        <begin position="560"/>
        <end position="698"/>
    </location>
</feature>
<feature type="transmembrane region" description="Helical" evidence="1">
    <location>
        <begin position="179"/>
        <end position="196"/>
    </location>
</feature>
<evidence type="ECO:0000259" key="2">
    <source>
        <dbReference type="PROSITE" id="PS50112"/>
    </source>
</evidence>
<keyword evidence="7" id="KW-1185">Reference proteome</keyword>
<feature type="domain" description="PAC" evidence="3">
    <location>
        <begin position="476"/>
        <end position="528"/>
    </location>
</feature>
<feature type="transmembrane region" description="Helical" evidence="1">
    <location>
        <begin position="118"/>
        <end position="139"/>
    </location>
</feature>
<dbReference type="EMBL" id="BMYK01000018">
    <property type="protein sequence ID" value="GHC93853.1"/>
    <property type="molecule type" value="Genomic_DNA"/>
</dbReference>
<keyword evidence="1" id="KW-1133">Transmembrane helix</keyword>
<evidence type="ECO:0000256" key="1">
    <source>
        <dbReference type="SAM" id="Phobius"/>
    </source>
</evidence>
<dbReference type="SMART" id="SM00086">
    <property type="entry name" value="PAC"/>
    <property type="match status" value="2"/>
</dbReference>
<proteinExistence type="predicted"/>
<dbReference type="Pfam" id="PF13426">
    <property type="entry name" value="PAS_9"/>
    <property type="match status" value="1"/>
</dbReference>
<feature type="transmembrane region" description="Helical" evidence="1">
    <location>
        <begin position="151"/>
        <end position="173"/>
    </location>
</feature>
<dbReference type="Pfam" id="PF00990">
    <property type="entry name" value="GGDEF"/>
    <property type="match status" value="1"/>
</dbReference>
<dbReference type="Pfam" id="PF00563">
    <property type="entry name" value="EAL"/>
    <property type="match status" value="1"/>
</dbReference>
<dbReference type="SUPFAM" id="SSF55073">
    <property type="entry name" value="Nucleotide cyclase"/>
    <property type="match status" value="1"/>
</dbReference>
<dbReference type="NCBIfam" id="TIGR00254">
    <property type="entry name" value="GGDEF"/>
    <property type="match status" value="1"/>
</dbReference>
<reference evidence="7" key="1">
    <citation type="journal article" date="2019" name="Int. J. Syst. Evol. Microbiol.">
        <title>The Global Catalogue of Microorganisms (GCM) 10K type strain sequencing project: providing services to taxonomists for standard genome sequencing and annotation.</title>
        <authorList>
            <consortium name="The Broad Institute Genomics Platform"/>
            <consortium name="The Broad Institute Genome Sequencing Center for Infectious Disease"/>
            <person name="Wu L."/>
            <person name="Ma J."/>
        </authorList>
    </citation>
    <scope>NUCLEOTIDE SEQUENCE [LARGE SCALE GENOMIC DNA]</scope>
    <source>
        <strain evidence="7">KCTC 23314</strain>
    </source>
</reference>
<evidence type="ECO:0008006" key="8">
    <source>
        <dbReference type="Google" id="ProtNLM"/>
    </source>
</evidence>
<dbReference type="SUPFAM" id="SSF141868">
    <property type="entry name" value="EAL domain-like"/>
    <property type="match status" value="1"/>
</dbReference>
<feature type="transmembrane region" description="Helical" evidence="1">
    <location>
        <begin position="85"/>
        <end position="103"/>
    </location>
</feature>
<dbReference type="InterPro" id="IPR035919">
    <property type="entry name" value="EAL_sf"/>
</dbReference>
<dbReference type="Pfam" id="PF17159">
    <property type="entry name" value="MASE3"/>
    <property type="match status" value="1"/>
</dbReference>
<dbReference type="PANTHER" id="PTHR44757">
    <property type="entry name" value="DIGUANYLATE CYCLASE DGCP"/>
    <property type="match status" value="1"/>
</dbReference>
<keyword evidence="1" id="KW-0812">Transmembrane</keyword>
<feature type="domain" description="PAS" evidence="2">
    <location>
        <begin position="404"/>
        <end position="460"/>
    </location>
</feature>
<dbReference type="InterPro" id="IPR000160">
    <property type="entry name" value="GGDEF_dom"/>
</dbReference>